<gene>
    <name evidence="3" type="ORF">BDD16_004220</name>
</gene>
<dbReference type="AlphaFoldDB" id="A0A7Y9UE30"/>
<reference evidence="3 4" key="1">
    <citation type="submission" date="2020-07" db="EMBL/GenBank/DDBJ databases">
        <title>Genomic Encyclopedia of Archaeal and Bacterial Type Strains, Phase II (KMG-II): from individual species to whole genera.</title>
        <authorList>
            <person name="Goeker M."/>
        </authorList>
    </citation>
    <scope>NUCLEOTIDE SEQUENCE [LARGE SCALE GENOMIC DNA]</scope>
    <source>
        <strain evidence="3 4">DSM 21226</strain>
    </source>
</reference>
<name>A0A7Y9UE30_9BURK</name>
<evidence type="ECO:0000313" key="3">
    <source>
        <dbReference type="EMBL" id="NYG35234.1"/>
    </source>
</evidence>
<dbReference type="NCBIfam" id="TIGR02595">
    <property type="entry name" value="PEP_CTERM"/>
    <property type="match status" value="1"/>
</dbReference>
<sequence length="202" mass="20828">MHKTLTSIAAALLLAALGTGAQAQNLITNGDFELSTVATDSFDTYSNLGGYTATLWGSDSTSGTHKIVDVAGNQFMQFGGGDSASTAFGVGTGGAYTLSFDYEGSGFWALYNSDTSSYVSTGPLVQINGMGTDNTALTLSNSTNYKLFFGSVGAGLPGMVTGLQLDNVSVTAVTPVPEPEGYAMLVAGLGVLGFISRRRQQR</sequence>
<dbReference type="Proteomes" id="UP000518288">
    <property type="component" value="Unassembled WGS sequence"/>
</dbReference>
<proteinExistence type="predicted"/>
<dbReference type="Pfam" id="PF07589">
    <property type="entry name" value="PEP-CTERM"/>
    <property type="match status" value="1"/>
</dbReference>
<dbReference type="EMBL" id="JACCFH010000001">
    <property type="protein sequence ID" value="NYG35234.1"/>
    <property type="molecule type" value="Genomic_DNA"/>
</dbReference>
<comment type="caution">
    <text evidence="3">The sequence shown here is derived from an EMBL/GenBank/DDBJ whole genome shotgun (WGS) entry which is preliminary data.</text>
</comment>
<feature type="signal peptide" evidence="1">
    <location>
        <begin position="1"/>
        <end position="23"/>
    </location>
</feature>
<dbReference type="RefSeq" id="WP_218897896.1">
    <property type="nucleotide sequence ID" value="NZ_JACCFH010000001.1"/>
</dbReference>
<accession>A0A7Y9UE30</accession>
<keyword evidence="1" id="KW-0732">Signal</keyword>
<dbReference type="InterPro" id="IPR013424">
    <property type="entry name" value="Ice-binding_C"/>
</dbReference>
<evidence type="ECO:0000259" key="2">
    <source>
        <dbReference type="Pfam" id="PF07589"/>
    </source>
</evidence>
<keyword evidence="4" id="KW-1185">Reference proteome</keyword>
<evidence type="ECO:0000256" key="1">
    <source>
        <dbReference type="SAM" id="SignalP"/>
    </source>
</evidence>
<evidence type="ECO:0000313" key="4">
    <source>
        <dbReference type="Proteomes" id="UP000518288"/>
    </source>
</evidence>
<feature type="chain" id="PRO_5031007298" description="Ice-binding protein C-terminal domain-containing protein" evidence="1">
    <location>
        <begin position="24"/>
        <end position="202"/>
    </location>
</feature>
<protein>
    <recommendedName>
        <fullName evidence="2">Ice-binding protein C-terminal domain-containing protein</fullName>
    </recommendedName>
</protein>
<organism evidence="3 4">
    <name type="scientific">Sphaerotilus montanus</name>
    <dbReference type="NCBI Taxonomy" id="522889"/>
    <lineage>
        <taxon>Bacteria</taxon>
        <taxon>Pseudomonadati</taxon>
        <taxon>Pseudomonadota</taxon>
        <taxon>Betaproteobacteria</taxon>
        <taxon>Burkholderiales</taxon>
        <taxon>Sphaerotilaceae</taxon>
        <taxon>Sphaerotilus</taxon>
    </lineage>
</organism>
<feature type="domain" description="Ice-binding protein C-terminal" evidence="2">
    <location>
        <begin position="175"/>
        <end position="199"/>
    </location>
</feature>